<protein>
    <submittedName>
        <fullName evidence="2">Uncharacterized protein</fullName>
    </submittedName>
</protein>
<dbReference type="AlphaFoldDB" id="A0A2P2MYH5"/>
<feature type="region of interest" description="Disordered" evidence="1">
    <location>
        <begin position="1"/>
        <end position="25"/>
    </location>
</feature>
<feature type="compositionally biased region" description="Basic and acidic residues" evidence="1">
    <location>
        <begin position="10"/>
        <end position="25"/>
    </location>
</feature>
<dbReference type="EMBL" id="GGEC01054765">
    <property type="protein sequence ID" value="MBX35249.1"/>
    <property type="molecule type" value="Transcribed_RNA"/>
</dbReference>
<organism evidence="2">
    <name type="scientific">Rhizophora mucronata</name>
    <name type="common">Asiatic mangrove</name>
    <dbReference type="NCBI Taxonomy" id="61149"/>
    <lineage>
        <taxon>Eukaryota</taxon>
        <taxon>Viridiplantae</taxon>
        <taxon>Streptophyta</taxon>
        <taxon>Embryophyta</taxon>
        <taxon>Tracheophyta</taxon>
        <taxon>Spermatophyta</taxon>
        <taxon>Magnoliopsida</taxon>
        <taxon>eudicotyledons</taxon>
        <taxon>Gunneridae</taxon>
        <taxon>Pentapetalae</taxon>
        <taxon>rosids</taxon>
        <taxon>fabids</taxon>
        <taxon>Malpighiales</taxon>
        <taxon>Rhizophoraceae</taxon>
        <taxon>Rhizophora</taxon>
    </lineage>
</organism>
<sequence length="25" mass="3004">MKKSGILRLIEPERQRTRLQPKDIP</sequence>
<reference evidence="2" key="1">
    <citation type="submission" date="2018-02" db="EMBL/GenBank/DDBJ databases">
        <title>Rhizophora mucronata_Transcriptome.</title>
        <authorList>
            <person name="Meera S.P."/>
            <person name="Sreeshan A."/>
            <person name="Augustine A."/>
        </authorList>
    </citation>
    <scope>NUCLEOTIDE SEQUENCE</scope>
    <source>
        <tissue evidence="2">Leaf</tissue>
    </source>
</reference>
<proteinExistence type="predicted"/>
<name>A0A2P2MYH5_RHIMU</name>
<evidence type="ECO:0000313" key="2">
    <source>
        <dbReference type="EMBL" id="MBX35249.1"/>
    </source>
</evidence>
<accession>A0A2P2MYH5</accession>
<evidence type="ECO:0000256" key="1">
    <source>
        <dbReference type="SAM" id="MobiDB-lite"/>
    </source>
</evidence>